<dbReference type="EMBL" id="JROU02001625">
    <property type="protein sequence ID" value="OEH75820.1"/>
    <property type="molecule type" value="Genomic_DNA"/>
</dbReference>
<evidence type="ECO:0000256" key="2">
    <source>
        <dbReference type="ARBA" id="ARBA00022692"/>
    </source>
</evidence>
<comment type="caution">
    <text evidence="7">The sequence shown here is derived from an EMBL/GenBank/DDBJ whole genome shotgun (WGS) entry which is preliminary data.</text>
</comment>
<feature type="transmembrane region" description="Helical" evidence="5">
    <location>
        <begin position="148"/>
        <end position="164"/>
    </location>
</feature>
<feature type="transmembrane region" description="Helical" evidence="5">
    <location>
        <begin position="123"/>
        <end position="141"/>
    </location>
</feature>
<protein>
    <recommendedName>
        <fullName evidence="6">EamA domain-containing protein</fullName>
    </recommendedName>
</protein>
<evidence type="ECO:0000256" key="5">
    <source>
        <dbReference type="SAM" id="Phobius"/>
    </source>
</evidence>
<feature type="transmembrane region" description="Helical" evidence="5">
    <location>
        <begin position="262"/>
        <end position="284"/>
    </location>
</feature>
<keyword evidence="8" id="KW-1185">Reference proteome</keyword>
<comment type="subcellular location">
    <subcellularLocation>
        <location evidence="1">Membrane</location>
        <topology evidence="1">Multi-pass membrane protein</topology>
    </subcellularLocation>
</comment>
<feature type="domain" description="EamA" evidence="6">
    <location>
        <begin position="28"/>
        <end position="163"/>
    </location>
</feature>
<evidence type="ECO:0000313" key="7">
    <source>
        <dbReference type="EMBL" id="OEH75820.1"/>
    </source>
</evidence>
<feature type="transmembrane region" description="Helical" evidence="5">
    <location>
        <begin position="20"/>
        <end position="41"/>
    </location>
</feature>
<dbReference type="VEuPathDB" id="ToxoDB:cyc_04021"/>
<sequence>MALSHMRCPNPLSPSQGLHLSLCCTASRGILISALGAFLYSCTGVLTKVICSAGMPILNLLLYRFIWQSALCVGICYFARINPFKYLNPKTSLAKFLYARGIVAVICHALYYVSLSKLPLGDASAVGLSATIWAAFLGAIIQHEGLGWLWMMVALCSVGILLIAKPGAMNEALGGGTHPAENSGSEIELIQSLDTGGAFLILIIGSFLHGVSFVLGRHVATRGPPVLSILLMMFFGLLCFLPLVLFVSPFKAEFFQDLQAEQGVALALIPCLGLGAQLCLISALEFESAATIAIVQNLDAVFSYVFQVYLLNPTLKSLSDCLLIHGETWPWNNLGSNL</sequence>
<evidence type="ECO:0000256" key="4">
    <source>
        <dbReference type="ARBA" id="ARBA00023136"/>
    </source>
</evidence>
<name>A0A1D3CX86_9EIME</name>
<dbReference type="InterPro" id="IPR037185">
    <property type="entry name" value="EmrE-like"/>
</dbReference>
<dbReference type="SUPFAM" id="SSF103481">
    <property type="entry name" value="Multidrug resistance efflux transporter EmrE"/>
    <property type="match status" value="1"/>
</dbReference>
<keyword evidence="2 5" id="KW-0812">Transmembrane</keyword>
<reference evidence="7 8" key="1">
    <citation type="journal article" date="2016" name="BMC Genomics">
        <title>Comparative genomics reveals Cyclospora cayetanensis possesses coccidia-like metabolism and invasion components but unique surface antigens.</title>
        <authorList>
            <person name="Liu S."/>
            <person name="Wang L."/>
            <person name="Zheng H."/>
            <person name="Xu Z."/>
            <person name="Roellig D.M."/>
            <person name="Li N."/>
            <person name="Frace M.A."/>
            <person name="Tang K."/>
            <person name="Arrowood M.J."/>
            <person name="Moss D.M."/>
            <person name="Zhang L."/>
            <person name="Feng Y."/>
            <person name="Xiao L."/>
        </authorList>
    </citation>
    <scope>NUCLEOTIDE SEQUENCE [LARGE SCALE GENOMIC DNA]</scope>
    <source>
        <strain evidence="7 8">CHN_HEN01</strain>
    </source>
</reference>
<evidence type="ECO:0000256" key="3">
    <source>
        <dbReference type="ARBA" id="ARBA00022989"/>
    </source>
</evidence>
<proteinExistence type="predicted"/>
<evidence type="ECO:0000256" key="1">
    <source>
        <dbReference type="ARBA" id="ARBA00004141"/>
    </source>
</evidence>
<dbReference type="InParanoid" id="A0A1D3CX86"/>
<evidence type="ECO:0000259" key="6">
    <source>
        <dbReference type="Pfam" id="PF00892"/>
    </source>
</evidence>
<feature type="domain" description="EamA" evidence="6">
    <location>
        <begin position="199"/>
        <end position="316"/>
    </location>
</feature>
<keyword evidence="3 5" id="KW-1133">Transmembrane helix</keyword>
<dbReference type="AlphaFoldDB" id="A0A1D3CX86"/>
<dbReference type="Proteomes" id="UP000095192">
    <property type="component" value="Unassembled WGS sequence"/>
</dbReference>
<dbReference type="PANTHER" id="PTHR22911">
    <property type="entry name" value="ACYL-MALONYL CONDENSING ENZYME-RELATED"/>
    <property type="match status" value="1"/>
</dbReference>
<dbReference type="PANTHER" id="PTHR22911:SF6">
    <property type="entry name" value="SOLUTE CARRIER FAMILY 35 MEMBER G1"/>
    <property type="match status" value="1"/>
</dbReference>
<dbReference type="GO" id="GO:0016020">
    <property type="term" value="C:membrane"/>
    <property type="evidence" value="ECO:0007669"/>
    <property type="project" value="UniProtKB-SubCell"/>
</dbReference>
<feature type="transmembrane region" description="Helical" evidence="5">
    <location>
        <begin position="196"/>
        <end position="215"/>
    </location>
</feature>
<feature type="transmembrane region" description="Helical" evidence="5">
    <location>
        <begin position="61"/>
        <end position="81"/>
    </location>
</feature>
<evidence type="ECO:0000313" key="8">
    <source>
        <dbReference type="Proteomes" id="UP000095192"/>
    </source>
</evidence>
<feature type="transmembrane region" description="Helical" evidence="5">
    <location>
        <begin position="227"/>
        <end position="250"/>
    </location>
</feature>
<feature type="transmembrane region" description="Helical" evidence="5">
    <location>
        <begin position="93"/>
        <end position="111"/>
    </location>
</feature>
<organism evidence="7 8">
    <name type="scientific">Cyclospora cayetanensis</name>
    <dbReference type="NCBI Taxonomy" id="88456"/>
    <lineage>
        <taxon>Eukaryota</taxon>
        <taxon>Sar</taxon>
        <taxon>Alveolata</taxon>
        <taxon>Apicomplexa</taxon>
        <taxon>Conoidasida</taxon>
        <taxon>Coccidia</taxon>
        <taxon>Eucoccidiorida</taxon>
        <taxon>Eimeriorina</taxon>
        <taxon>Eimeriidae</taxon>
        <taxon>Cyclospora</taxon>
    </lineage>
</organism>
<dbReference type="Pfam" id="PF00892">
    <property type="entry name" value="EamA"/>
    <property type="match status" value="2"/>
</dbReference>
<accession>A0A1D3CX86</accession>
<dbReference type="InterPro" id="IPR000620">
    <property type="entry name" value="EamA_dom"/>
</dbReference>
<gene>
    <name evidence="7" type="ORF">cyc_04021</name>
</gene>
<keyword evidence="4 5" id="KW-0472">Membrane</keyword>
<dbReference type="VEuPathDB" id="ToxoDB:LOC34620616"/>